<organism evidence="1 3">
    <name type="scientific">Azotobacter beijerinckii</name>
    <dbReference type="NCBI Taxonomy" id="170623"/>
    <lineage>
        <taxon>Bacteria</taxon>
        <taxon>Pseudomonadati</taxon>
        <taxon>Pseudomonadota</taxon>
        <taxon>Gammaproteobacteria</taxon>
        <taxon>Pseudomonadales</taxon>
        <taxon>Pseudomonadaceae</taxon>
        <taxon>Azotobacter</taxon>
    </lineage>
</organism>
<dbReference type="EMBL" id="FNYO01000026">
    <property type="protein sequence ID" value="SEI90849.1"/>
    <property type="molecule type" value="Genomic_DNA"/>
</dbReference>
<gene>
    <name evidence="2" type="ORF">SAMN04244572_04133</name>
    <name evidence="1" type="ORF">SAMN04244579_02408</name>
</gene>
<dbReference type="Proteomes" id="UP000199250">
    <property type="component" value="Unassembled WGS sequence"/>
</dbReference>
<sequence>MTHEKIDYPPLLDGGIHPFTLDDLRQLTVQGFPESTRRPALFSALTIYLELLENTGLKASVWIDGSFMCTKREPDDIDIVVVYDPSSANKISESAMPVVNSLLNTNHVKARFGLHVFDVASDDPEGMGFWFQTFGTQRDERTPKGLAELKVNL</sequence>
<evidence type="ECO:0000313" key="1">
    <source>
        <dbReference type="EMBL" id="SEI90849.1"/>
    </source>
</evidence>
<dbReference type="Proteomes" id="UP000199005">
    <property type="component" value="Unassembled WGS sequence"/>
</dbReference>
<name>A0A1H6UEV2_9GAMM</name>
<evidence type="ECO:0008006" key="5">
    <source>
        <dbReference type="Google" id="ProtNLM"/>
    </source>
</evidence>
<dbReference type="InterPro" id="IPR053860">
    <property type="entry name" value="DUF6932"/>
</dbReference>
<dbReference type="Pfam" id="PF22014">
    <property type="entry name" value="DUF6932"/>
    <property type="match status" value="1"/>
</dbReference>
<evidence type="ECO:0000313" key="3">
    <source>
        <dbReference type="Proteomes" id="UP000199005"/>
    </source>
</evidence>
<proteinExistence type="predicted"/>
<evidence type="ECO:0000313" key="4">
    <source>
        <dbReference type="Proteomes" id="UP000199250"/>
    </source>
</evidence>
<evidence type="ECO:0000313" key="2">
    <source>
        <dbReference type="EMBL" id="SEJ47237.1"/>
    </source>
</evidence>
<dbReference type="AlphaFoldDB" id="A0A1H6UEV2"/>
<dbReference type="STRING" id="170623.SAMN04244579_02408"/>
<accession>A0A1H6UEV2</accession>
<dbReference type="EMBL" id="FNYQ01000111">
    <property type="protein sequence ID" value="SEJ47237.1"/>
    <property type="molecule type" value="Genomic_DNA"/>
</dbReference>
<dbReference type="RefSeq" id="WP_090735041.1">
    <property type="nucleotide sequence ID" value="NZ_FNYO01000026.1"/>
</dbReference>
<dbReference type="OrthoDB" id="7842083at2"/>
<protein>
    <recommendedName>
        <fullName evidence="5">Nucleotidyltransferase domain-containing protein</fullName>
    </recommendedName>
</protein>
<reference evidence="3 4" key="1">
    <citation type="submission" date="2016-10" db="EMBL/GenBank/DDBJ databases">
        <authorList>
            <person name="de Groot N.N."/>
        </authorList>
    </citation>
    <scope>NUCLEOTIDE SEQUENCE [LARGE SCALE GENOMIC DNA]</scope>
    <source>
        <strain evidence="1 3">DSM 1041</strain>
        <strain evidence="2 4">DSM 373</strain>
    </source>
</reference>